<evidence type="ECO:0000256" key="1">
    <source>
        <dbReference type="ARBA" id="ARBA00006484"/>
    </source>
</evidence>
<evidence type="ECO:0000256" key="2">
    <source>
        <dbReference type="ARBA" id="ARBA00023002"/>
    </source>
</evidence>
<dbReference type="EMBL" id="FRCS01000032">
    <property type="protein sequence ID" value="SHN48021.1"/>
    <property type="molecule type" value="Genomic_DNA"/>
</dbReference>
<protein>
    <submittedName>
        <fullName evidence="4">Short-chain dehydrogenase</fullName>
    </submittedName>
</protein>
<dbReference type="NCBIfam" id="NF005495">
    <property type="entry name" value="PRK07109.1"/>
    <property type="match status" value="1"/>
</dbReference>
<comment type="similarity">
    <text evidence="1 3">Belongs to the short-chain dehydrogenases/reductases (SDR) family.</text>
</comment>
<organism evidence="4 5">
    <name type="scientific">Cryptosporangium aurantiacum</name>
    <dbReference type="NCBI Taxonomy" id="134849"/>
    <lineage>
        <taxon>Bacteria</taxon>
        <taxon>Bacillati</taxon>
        <taxon>Actinomycetota</taxon>
        <taxon>Actinomycetes</taxon>
        <taxon>Cryptosporangiales</taxon>
        <taxon>Cryptosporangiaceae</taxon>
        <taxon>Cryptosporangium</taxon>
    </lineage>
</organism>
<dbReference type="PANTHER" id="PTHR44196:SF1">
    <property type="entry name" value="DEHYDROGENASE_REDUCTASE SDR FAMILY MEMBER 7B"/>
    <property type="match status" value="1"/>
</dbReference>
<dbReference type="Pfam" id="PF00106">
    <property type="entry name" value="adh_short"/>
    <property type="match status" value="1"/>
</dbReference>
<dbReference type="Proteomes" id="UP000184440">
    <property type="component" value="Unassembled WGS sequence"/>
</dbReference>
<dbReference type="STRING" id="134849.SAMN05443668_13220"/>
<dbReference type="GO" id="GO:0016491">
    <property type="term" value="F:oxidoreductase activity"/>
    <property type="evidence" value="ECO:0007669"/>
    <property type="project" value="UniProtKB-KW"/>
</dbReference>
<dbReference type="PANTHER" id="PTHR44196">
    <property type="entry name" value="DEHYDROGENASE/REDUCTASE SDR FAMILY MEMBER 7B"/>
    <property type="match status" value="1"/>
</dbReference>
<dbReference type="AlphaFoldDB" id="A0A1M7RPC4"/>
<keyword evidence="5" id="KW-1185">Reference proteome</keyword>
<evidence type="ECO:0000313" key="4">
    <source>
        <dbReference type="EMBL" id="SHN48021.1"/>
    </source>
</evidence>
<dbReference type="GO" id="GO:0016020">
    <property type="term" value="C:membrane"/>
    <property type="evidence" value="ECO:0007669"/>
    <property type="project" value="TreeGrafter"/>
</dbReference>
<dbReference type="RefSeq" id="WP_073266430.1">
    <property type="nucleotide sequence ID" value="NZ_FRCS01000032.1"/>
</dbReference>
<dbReference type="PRINTS" id="PR00081">
    <property type="entry name" value="GDHRDH"/>
</dbReference>
<dbReference type="OrthoDB" id="9810734at2"/>
<dbReference type="InterPro" id="IPR002347">
    <property type="entry name" value="SDR_fam"/>
</dbReference>
<proteinExistence type="inferred from homology"/>
<name>A0A1M7RPC4_9ACTN</name>
<accession>A0A1M7RPC4</accession>
<dbReference type="PRINTS" id="PR00080">
    <property type="entry name" value="SDRFAMILY"/>
</dbReference>
<dbReference type="SUPFAM" id="SSF51735">
    <property type="entry name" value="NAD(P)-binding Rossmann-fold domains"/>
    <property type="match status" value="1"/>
</dbReference>
<dbReference type="InterPro" id="IPR036291">
    <property type="entry name" value="NAD(P)-bd_dom_sf"/>
</dbReference>
<reference evidence="4 5" key="1">
    <citation type="submission" date="2016-11" db="EMBL/GenBank/DDBJ databases">
        <authorList>
            <person name="Jaros S."/>
            <person name="Januszkiewicz K."/>
            <person name="Wedrychowicz H."/>
        </authorList>
    </citation>
    <scope>NUCLEOTIDE SEQUENCE [LARGE SCALE GENOMIC DNA]</scope>
    <source>
        <strain evidence="4 5">DSM 46144</strain>
    </source>
</reference>
<keyword evidence="2" id="KW-0560">Oxidoreductase</keyword>
<evidence type="ECO:0000313" key="5">
    <source>
        <dbReference type="Proteomes" id="UP000184440"/>
    </source>
</evidence>
<dbReference type="PROSITE" id="PS00061">
    <property type="entry name" value="ADH_SHORT"/>
    <property type="match status" value="1"/>
</dbReference>
<gene>
    <name evidence="4" type="ORF">SAMN05443668_13220</name>
</gene>
<dbReference type="InterPro" id="IPR020904">
    <property type="entry name" value="Sc_DH/Rdtase_CS"/>
</dbReference>
<dbReference type="Gene3D" id="3.40.50.720">
    <property type="entry name" value="NAD(P)-binding Rossmann-like Domain"/>
    <property type="match status" value="1"/>
</dbReference>
<evidence type="ECO:0000256" key="3">
    <source>
        <dbReference type="RuleBase" id="RU000363"/>
    </source>
</evidence>
<sequence>MPTASGAPVVVVTGASAGVGRAAALAFARRGAAVGLLARGQAGLTAACTQALEHGASAALAVRTDVSDADAVEAAATRIEAELGPIDVWVNNAMASVFAFSWDVTPAEFKRVTEVTYLGYVNGTLAALKRMRRRDHGTIVQVGSSLAYRAIPLQAPYCASKHAVEGFTESVRVELRAIGSNVRISQVNLPAMNTPQFGWVRTRLPRHPQPVPPIYQPEVGAEAIVRAAETGQRLLDVGLITVATRWANKFVPRLLDHYLARNGVDSQQTPDEIDAGAWKDNLTRPLDDVQDRGAHGIFDAQAKSHSWQAWAAGRKPLVLAAGGAVLAAATAQALIARARR</sequence>